<evidence type="ECO:0000256" key="7">
    <source>
        <dbReference type="ARBA" id="ARBA00023288"/>
    </source>
</evidence>
<reference evidence="9" key="1">
    <citation type="submission" date="2013-02" db="EMBL/GenBank/DDBJ databases">
        <title>Comparative genomics of Borrelia species.</title>
        <authorList>
            <person name="Schwan T.G."/>
            <person name="Raffel S.J."/>
            <person name="Porcella S.F."/>
        </authorList>
    </citation>
    <scope>NUCLEOTIDE SEQUENCE</scope>
    <source>
        <strain evidence="9">DOU</strain>
        <plasmid evidence="9">unnamed</plasmid>
    </source>
</reference>
<sequence>MMVMVMMVMGCNSGGVSEGKVNLEAKNSFLESLVAIGEGFQEIFVGFGSAIGDILGFNVVKVGDKKSAVGKHFENIKKGLESTNSKLHNLSSKISEAKNVDGITIEAIKGAIKGASDVFERLIVSVTKLAGVTNDSSTDIGAAVSAGASVGAEEASIKTVISEVTNVIEAAEKSGIKIETGTSGNSVNAAAAGASAALGSNNAGAGAGDKLAAEVLKADSWAMVDKIKNSTTNTAVLAGNDKDAGTLATGTNSADANGAGAKSNADLAAAVALKAITKNGKFSAAAADIETVKGAAVNAVNKLLGVLDLIIRKTVTINLDKIGEAVKGIKYSEVSETKVGQSDTIQSAVTK</sequence>
<accession>W5SKM3</accession>
<organism evidence="9">
    <name type="scientific">Borrelia crocidurae DOU</name>
    <dbReference type="NCBI Taxonomy" id="1293575"/>
    <lineage>
        <taxon>Bacteria</taxon>
        <taxon>Pseudomonadati</taxon>
        <taxon>Spirochaetota</taxon>
        <taxon>Spirochaetia</taxon>
        <taxon>Spirochaetales</taxon>
        <taxon>Borreliaceae</taxon>
        <taxon>Borrelia</taxon>
    </lineage>
</organism>
<geneLocation type="plasmid" evidence="9">
    <name>unnamed</name>
</geneLocation>
<evidence type="ECO:0000256" key="6">
    <source>
        <dbReference type="ARBA" id="ARBA00023237"/>
    </source>
</evidence>
<dbReference type="GO" id="GO:0009279">
    <property type="term" value="C:cell outer membrane"/>
    <property type="evidence" value="ECO:0007669"/>
    <property type="project" value="UniProtKB-SubCell"/>
</dbReference>
<proteinExistence type="predicted"/>
<keyword evidence="5 8" id="KW-0564">Palmitate</keyword>
<evidence type="ECO:0000313" key="9">
    <source>
        <dbReference type="EMBL" id="AHH07714.1"/>
    </source>
</evidence>
<evidence type="ECO:0000256" key="5">
    <source>
        <dbReference type="ARBA" id="ARBA00023139"/>
    </source>
</evidence>
<evidence type="ECO:0000256" key="4">
    <source>
        <dbReference type="ARBA" id="ARBA00023136"/>
    </source>
</evidence>
<dbReference type="HOGENOM" id="CLU_054711_0_1_12"/>
<protein>
    <recommendedName>
        <fullName evidence="8">Variable large protein</fullName>
    </recommendedName>
</protein>
<keyword evidence="9" id="KW-0614">Plasmid</keyword>
<name>W5SKM3_9SPIR</name>
<keyword evidence="6 8" id="KW-0998">Cell outer membrane</keyword>
<evidence type="ECO:0000256" key="3">
    <source>
        <dbReference type="ARBA" id="ARBA00022729"/>
    </source>
</evidence>
<dbReference type="InterPro" id="IPR000680">
    <property type="entry name" value="Borrelia_lipo"/>
</dbReference>
<gene>
    <name evidence="9" type="ORF">BCD_1648</name>
</gene>
<keyword evidence="7 8" id="KW-0449">Lipoprotein</keyword>
<evidence type="ECO:0000256" key="8">
    <source>
        <dbReference type="RuleBase" id="RU363105"/>
    </source>
</evidence>
<keyword evidence="3" id="KW-0732">Signal</keyword>
<comment type="subcellular location">
    <subcellularLocation>
        <location evidence="2 8">Cell outer membrane</location>
        <topology evidence="2 8">Lipid-anchor</topology>
    </subcellularLocation>
</comment>
<dbReference type="AlphaFoldDB" id="W5SKM3"/>
<evidence type="ECO:0000256" key="2">
    <source>
        <dbReference type="ARBA" id="ARBA00004459"/>
    </source>
</evidence>
<comment type="function">
    <text evidence="1 8">The Vlp and Vsp proteins are antigenically distinct proteins, only one vlp or vsp gene is transcriptionally active at any one time. Switching between these genes is a mechanism of host immune response evasion.</text>
</comment>
<keyword evidence="4 8" id="KW-0472">Membrane</keyword>
<dbReference type="SUPFAM" id="SSF74748">
    <property type="entry name" value="Variable surface antigen VlsE"/>
    <property type="match status" value="1"/>
</dbReference>
<dbReference type="Pfam" id="PF00921">
    <property type="entry name" value="Lipoprotein_2"/>
    <property type="match status" value="1"/>
</dbReference>
<evidence type="ECO:0000256" key="1">
    <source>
        <dbReference type="ARBA" id="ARBA00003932"/>
    </source>
</evidence>
<dbReference type="EMBL" id="CP004334">
    <property type="protein sequence ID" value="AHH07714.1"/>
    <property type="molecule type" value="Genomic_DNA"/>
</dbReference>